<keyword evidence="1" id="KW-0812">Transmembrane</keyword>
<feature type="transmembrane region" description="Helical" evidence="1">
    <location>
        <begin position="165"/>
        <end position="186"/>
    </location>
</feature>
<dbReference type="NCBIfam" id="TIGR00341">
    <property type="entry name" value="TIGR00341 family protein"/>
    <property type="match status" value="1"/>
</dbReference>
<keyword evidence="3" id="KW-1185">Reference proteome</keyword>
<feature type="transmembrane region" description="Helical" evidence="1">
    <location>
        <begin position="43"/>
        <end position="64"/>
    </location>
</feature>
<dbReference type="Proteomes" id="UP000003922">
    <property type="component" value="Unassembled WGS sequence"/>
</dbReference>
<dbReference type="Pfam" id="PF04087">
    <property type="entry name" value="DUF389"/>
    <property type="match status" value="1"/>
</dbReference>
<accession>Q4C985</accession>
<feature type="transmembrane region" description="Helical" evidence="1">
    <location>
        <begin position="105"/>
        <end position="127"/>
    </location>
</feature>
<dbReference type="KEGG" id="cwa:CwatDRAFT_6397"/>
<evidence type="ECO:0000313" key="3">
    <source>
        <dbReference type="Proteomes" id="UP000003922"/>
    </source>
</evidence>
<dbReference type="AlphaFoldDB" id="Q4C985"/>
<evidence type="ECO:0008006" key="4">
    <source>
        <dbReference type="Google" id="ProtNLM"/>
    </source>
</evidence>
<proteinExistence type="predicted"/>
<keyword evidence="1" id="KW-1133">Transmembrane helix</keyword>
<organism evidence="2 3">
    <name type="scientific">Crocosphaera watsonii WH 8501</name>
    <dbReference type="NCBI Taxonomy" id="165597"/>
    <lineage>
        <taxon>Bacteria</taxon>
        <taxon>Bacillati</taxon>
        <taxon>Cyanobacteriota</taxon>
        <taxon>Cyanophyceae</taxon>
        <taxon>Oscillatoriophycideae</taxon>
        <taxon>Chroococcales</taxon>
        <taxon>Aphanothecaceae</taxon>
        <taxon>Crocosphaera</taxon>
    </lineage>
</organism>
<feature type="transmembrane region" description="Helical" evidence="1">
    <location>
        <begin position="230"/>
        <end position="249"/>
    </location>
</feature>
<keyword evidence="1" id="KW-0472">Membrane</keyword>
<dbReference type="InterPro" id="IPR005240">
    <property type="entry name" value="DUF389"/>
</dbReference>
<sequence length="343" mass="37892">MSWSKLKSFIKREWIFFCQLRTEIEEEKISEDKLSQILLNQVLARNFSILLILATTIATFGLISNSAATIIGAMIIAPLMIPIIGIAYALVTFNPRLISYSFIRLIFGILLTIGIAFLTTEIIGYQLSGSEILARTKPTLLDLGVVIAAGTAGGFAKVRRSVSDAIPGVAISVALVPPLCVVGIGFAVEGLSLSSGSFMLFLTNLVGIILTASVVFLFESYGSWKKATASLFGLLASLIMITLPLNFSFREMIIENQIRHELAKRHRKHKDREDSLITKVDVQLKEDKIVVIADVIITPDRLDKIDPEENLKKTQKILSDKMGQPVELRVRVFPIDILNFEAD</sequence>
<reference evidence="2" key="2">
    <citation type="submission" date="2005-06" db="EMBL/GenBank/DDBJ databases">
        <title>Sequencing of the draft genome and assembly of Crocosphaera watsonii WH 8501.</title>
        <authorList>
            <consortium name="US DOE Joint Genome Institute (JGI-PGF)"/>
            <person name="Copeland A."/>
            <person name="Lucas S."/>
            <person name="Lapidus A."/>
            <person name="Barry K."/>
            <person name="Detter C."/>
            <person name="Glavina T."/>
            <person name="Hammon N."/>
            <person name="Israni S."/>
            <person name="Pitluck S."/>
            <person name="Richardson P."/>
        </authorList>
    </citation>
    <scope>NUCLEOTIDE SEQUENCE [LARGE SCALE GENOMIC DNA]</scope>
    <source>
        <strain evidence="2">WH 8501</strain>
    </source>
</reference>
<feature type="transmembrane region" description="Helical" evidence="1">
    <location>
        <begin position="198"/>
        <end position="218"/>
    </location>
</feature>
<dbReference type="PANTHER" id="PTHR20992:SF9">
    <property type="entry name" value="AT15442P-RELATED"/>
    <property type="match status" value="1"/>
</dbReference>
<gene>
    <name evidence="2" type="ORF">CwatDRAFT_6397</name>
</gene>
<evidence type="ECO:0000313" key="2">
    <source>
        <dbReference type="EMBL" id="EAM53401.1"/>
    </source>
</evidence>
<dbReference type="RefSeq" id="WP_007303697.1">
    <property type="nucleotide sequence ID" value="NZ_AADV02000001.1"/>
</dbReference>
<comment type="caution">
    <text evidence="2">The sequence shown here is derived from an EMBL/GenBank/DDBJ whole genome shotgun (WGS) entry which is preliminary data.</text>
</comment>
<dbReference type="EMBL" id="AADV02000001">
    <property type="protein sequence ID" value="EAM53401.1"/>
    <property type="molecule type" value="Genomic_DNA"/>
</dbReference>
<protein>
    <recommendedName>
        <fullName evidence="4">TIGR00341 family protein</fullName>
    </recommendedName>
</protein>
<reference evidence="2" key="3">
    <citation type="submission" date="2016-12" db="EMBL/GenBank/DDBJ databases">
        <title>Annotation of the draft genome assembly of Crocosphaera watsonii WH 8501.</title>
        <authorList>
            <consortium name="US DOE Joint Genome Institute (JGI-ORNL)"/>
            <person name="Larimer F."/>
            <person name="Land M."/>
        </authorList>
    </citation>
    <scope>NUCLEOTIDE SEQUENCE</scope>
    <source>
        <strain evidence="2">WH 8501</strain>
    </source>
</reference>
<reference evidence="2" key="1">
    <citation type="submission" date="2004-02" db="EMBL/GenBank/DDBJ databases">
        <authorList>
            <consortium name="DOE Joint Genome Institute"/>
        </authorList>
    </citation>
    <scope>NUCLEOTIDE SEQUENCE [LARGE SCALE GENOMIC DNA]</scope>
    <source>
        <strain evidence="2">WH 8501</strain>
    </source>
</reference>
<feature type="transmembrane region" description="Helical" evidence="1">
    <location>
        <begin position="70"/>
        <end position="93"/>
    </location>
</feature>
<name>Q4C985_CROWT</name>
<dbReference type="PANTHER" id="PTHR20992">
    <property type="entry name" value="AT15442P-RELATED"/>
    <property type="match status" value="1"/>
</dbReference>
<evidence type="ECO:0000256" key="1">
    <source>
        <dbReference type="SAM" id="Phobius"/>
    </source>
</evidence>